<dbReference type="GO" id="GO:0008270">
    <property type="term" value="F:zinc ion binding"/>
    <property type="evidence" value="ECO:0007669"/>
    <property type="project" value="InterPro"/>
</dbReference>
<organism evidence="10 11">
    <name type="scientific">Symbiochloris irregularis</name>
    <dbReference type="NCBI Taxonomy" id="706552"/>
    <lineage>
        <taxon>Eukaryota</taxon>
        <taxon>Viridiplantae</taxon>
        <taxon>Chlorophyta</taxon>
        <taxon>core chlorophytes</taxon>
        <taxon>Trebouxiophyceae</taxon>
        <taxon>Trebouxiales</taxon>
        <taxon>Trebouxiaceae</taxon>
        <taxon>Symbiochloris</taxon>
    </lineage>
</organism>
<protein>
    <recommendedName>
        <fullName evidence="8">Riboflavin biosynthesis protein PYRD, chloroplastic</fullName>
        <ecNumber evidence="3">3.5.4.26</ecNumber>
    </recommendedName>
</protein>
<feature type="domain" description="CMP/dCMP-type deaminase" evidence="9">
    <location>
        <begin position="64"/>
        <end position="185"/>
    </location>
</feature>
<evidence type="ECO:0000259" key="9">
    <source>
        <dbReference type="PROSITE" id="PS51747"/>
    </source>
</evidence>
<evidence type="ECO:0000256" key="5">
    <source>
        <dbReference type="ARBA" id="ARBA00022801"/>
    </source>
</evidence>
<dbReference type="FunFam" id="3.40.140.10:FF:000025">
    <property type="entry name" value="Riboflavin biosynthesis protein RibD"/>
    <property type="match status" value="1"/>
</dbReference>
<comment type="caution">
    <text evidence="10">The sequence shown here is derived from an EMBL/GenBank/DDBJ whole genome shotgun (WGS) entry which is preliminary data.</text>
</comment>
<accession>A0AAW1P0T9</accession>
<dbReference type="EMBL" id="JALJOQ010000072">
    <property type="protein sequence ID" value="KAK9802064.1"/>
    <property type="molecule type" value="Genomic_DNA"/>
</dbReference>
<sequence>MHPSHAVTGLALEARYVSRPANAALIRLSKFRNPSLRAQKAPGAARRPARCRSGNAARALVATDHDRAYMRQALDLAKKALGQTEPNPAVGCVIVRGGEVVGEGFHPKAGKPHAEVYALRAAGETARGATAYVTLEPCNHFGRTPPCSQALVDAAVTKVVIGIGDPNPLVSGSGAMTLRDAGIEVVFIGGRIV</sequence>
<comment type="cofactor">
    <cofactor evidence="1">
        <name>Zn(2+)</name>
        <dbReference type="ChEBI" id="CHEBI:29105"/>
    </cofactor>
</comment>
<dbReference type="SUPFAM" id="SSF53927">
    <property type="entry name" value="Cytidine deaminase-like"/>
    <property type="match status" value="1"/>
</dbReference>
<comment type="pathway">
    <text evidence="2">Cofactor biosynthesis; riboflavin biosynthesis; 5-amino-6-(D-ribitylamino)uracil from GTP: step 2/4.</text>
</comment>
<dbReference type="CDD" id="cd01284">
    <property type="entry name" value="Riboflavin_deaminase-reductase"/>
    <property type="match status" value="1"/>
</dbReference>
<comment type="function">
    <text evidence="7">Monofunctional pyrimidine deaminase involved in the riboflavin biosynthesis pathway. Also has a reductase domain that lacks catalytically essential substrate-binding residues.</text>
</comment>
<dbReference type="EC" id="3.5.4.26" evidence="3"/>
<evidence type="ECO:0000256" key="1">
    <source>
        <dbReference type="ARBA" id="ARBA00001947"/>
    </source>
</evidence>
<dbReference type="PANTHER" id="PTHR11079">
    <property type="entry name" value="CYTOSINE DEAMINASE FAMILY MEMBER"/>
    <property type="match status" value="1"/>
</dbReference>
<dbReference type="InterPro" id="IPR016193">
    <property type="entry name" value="Cytidine_deaminase-like"/>
</dbReference>
<reference evidence="10 11" key="1">
    <citation type="journal article" date="2024" name="Nat. Commun.">
        <title>Phylogenomics reveals the evolutionary origins of lichenization in chlorophyte algae.</title>
        <authorList>
            <person name="Puginier C."/>
            <person name="Libourel C."/>
            <person name="Otte J."/>
            <person name="Skaloud P."/>
            <person name="Haon M."/>
            <person name="Grisel S."/>
            <person name="Petersen M."/>
            <person name="Berrin J.G."/>
            <person name="Delaux P.M."/>
            <person name="Dal Grande F."/>
            <person name="Keller J."/>
        </authorList>
    </citation>
    <scope>NUCLEOTIDE SEQUENCE [LARGE SCALE GENOMIC DNA]</scope>
    <source>
        <strain evidence="10 11">SAG 2036</strain>
    </source>
</reference>
<evidence type="ECO:0000313" key="10">
    <source>
        <dbReference type="EMBL" id="KAK9802064.1"/>
    </source>
</evidence>
<dbReference type="GO" id="GO:0008835">
    <property type="term" value="F:diaminohydroxyphosphoribosylaminopyrimidine deaminase activity"/>
    <property type="evidence" value="ECO:0007669"/>
    <property type="project" value="UniProtKB-EC"/>
</dbReference>
<evidence type="ECO:0000313" key="11">
    <source>
        <dbReference type="Proteomes" id="UP001465755"/>
    </source>
</evidence>
<evidence type="ECO:0000256" key="8">
    <source>
        <dbReference type="ARBA" id="ARBA00070721"/>
    </source>
</evidence>
<dbReference type="AlphaFoldDB" id="A0AAW1P0T9"/>
<dbReference type="Pfam" id="PF00383">
    <property type="entry name" value="dCMP_cyt_deam_1"/>
    <property type="match status" value="1"/>
</dbReference>
<dbReference type="PROSITE" id="PS51747">
    <property type="entry name" value="CYT_DCMP_DEAMINASES_2"/>
    <property type="match status" value="1"/>
</dbReference>
<dbReference type="InterPro" id="IPR002125">
    <property type="entry name" value="CMP_dCMP_dom"/>
</dbReference>
<dbReference type="NCBIfam" id="TIGR00326">
    <property type="entry name" value="eubact_ribD"/>
    <property type="match status" value="1"/>
</dbReference>
<name>A0AAW1P0T9_9CHLO</name>
<keyword evidence="4" id="KW-0479">Metal-binding</keyword>
<dbReference type="Gene3D" id="3.40.140.10">
    <property type="entry name" value="Cytidine Deaminase, domain 2"/>
    <property type="match status" value="1"/>
</dbReference>
<evidence type="ECO:0000256" key="2">
    <source>
        <dbReference type="ARBA" id="ARBA00004882"/>
    </source>
</evidence>
<dbReference type="PANTHER" id="PTHR11079:SF162">
    <property type="entry name" value="RIBOFLAVIN BIOSYNTHESIS PROTEIN PYRD, CHLOROPLASTIC"/>
    <property type="match status" value="1"/>
</dbReference>
<evidence type="ECO:0000256" key="6">
    <source>
        <dbReference type="ARBA" id="ARBA00022833"/>
    </source>
</evidence>
<proteinExistence type="predicted"/>
<dbReference type="GO" id="GO:0009231">
    <property type="term" value="P:riboflavin biosynthetic process"/>
    <property type="evidence" value="ECO:0007669"/>
    <property type="project" value="InterPro"/>
</dbReference>
<dbReference type="PROSITE" id="PS00903">
    <property type="entry name" value="CYT_DCMP_DEAMINASES_1"/>
    <property type="match status" value="1"/>
</dbReference>
<evidence type="ECO:0000256" key="4">
    <source>
        <dbReference type="ARBA" id="ARBA00022723"/>
    </source>
</evidence>
<dbReference type="Proteomes" id="UP001465755">
    <property type="component" value="Unassembled WGS sequence"/>
</dbReference>
<keyword evidence="6" id="KW-0862">Zinc</keyword>
<keyword evidence="5" id="KW-0378">Hydrolase</keyword>
<keyword evidence="11" id="KW-1185">Reference proteome</keyword>
<dbReference type="InterPro" id="IPR004794">
    <property type="entry name" value="Eubact_RibD"/>
</dbReference>
<gene>
    <name evidence="10" type="ORF">WJX73_009791</name>
</gene>
<dbReference type="InterPro" id="IPR016192">
    <property type="entry name" value="APOBEC/CMP_deaminase_Zn-bd"/>
</dbReference>
<evidence type="ECO:0000256" key="7">
    <source>
        <dbReference type="ARBA" id="ARBA00058389"/>
    </source>
</evidence>
<evidence type="ECO:0000256" key="3">
    <source>
        <dbReference type="ARBA" id="ARBA00012766"/>
    </source>
</evidence>